<evidence type="ECO:0000256" key="1">
    <source>
        <dbReference type="SAM" id="SignalP"/>
    </source>
</evidence>
<dbReference type="PANTHER" id="PTHR34599">
    <property type="entry name" value="PEROXIDASE-RELATED"/>
    <property type="match status" value="1"/>
</dbReference>
<dbReference type="SUPFAM" id="SSF48317">
    <property type="entry name" value="Acid phosphatase/Vanadium-dependent haloperoxidase"/>
    <property type="match status" value="1"/>
</dbReference>
<dbReference type="InterPro" id="IPR052559">
    <property type="entry name" value="V-haloperoxidase"/>
</dbReference>
<name>A0A941ART6_9GAMM</name>
<dbReference type="CDD" id="cd03398">
    <property type="entry name" value="PAP2_haloperoxidase"/>
    <property type="match status" value="1"/>
</dbReference>
<dbReference type="InterPro" id="IPR036938">
    <property type="entry name" value="PAP2/HPO_sf"/>
</dbReference>
<dbReference type="PANTHER" id="PTHR34599:SF1">
    <property type="entry name" value="PHOSPHATIDIC ACID PHOSPHATASE TYPE 2_HALOPEROXIDASE DOMAIN-CONTAINING PROTEIN"/>
    <property type="match status" value="1"/>
</dbReference>
<accession>A0A941ART6</accession>
<reference evidence="3" key="2">
    <citation type="submission" date="2021-03" db="EMBL/GenBank/DDBJ databases">
        <authorList>
            <person name="Cao W."/>
        </authorList>
    </citation>
    <scope>NUCLEOTIDE SEQUENCE</scope>
    <source>
        <strain evidence="3">110414</strain>
    </source>
</reference>
<dbReference type="EMBL" id="JAGKTC010000001">
    <property type="protein sequence ID" value="MBP3983100.1"/>
    <property type="molecule type" value="Genomic_DNA"/>
</dbReference>
<dbReference type="Proteomes" id="UP000673447">
    <property type="component" value="Unassembled WGS sequence"/>
</dbReference>
<feature type="signal peptide" evidence="1">
    <location>
        <begin position="1"/>
        <end position="26"/>
    </location>
</feature>
<reference evidence="3" key="1">
    <citation type="journal article" date="2016" name="Int. J. Syst. Evol. Microbiol.">
        <title>Pseudoxanthomonas helianthi sp. nov., isolated from roots of Jerusalem artichoke (Helianthus tuberosus).</title>
        <authorList>
            <person name="Kittiwongwattana C."/>
            <person name="Thawai C."/>
        </authorList>
    </citation>
    <scope>NUCLEOTIDE SEQUENCE</scope>
    <source>
        <strain evidence="3">110414</strain>
    </source>
</reference>
<feature type="chain" id="PRO_5037442158" evidence="1">
    <location>
        <begin position="27"/>
        <end position="448"/>
    </location>
</feature>
<dbReference type="Gene3D" id="1.10.606.20">
    <property type="match status" value="1"/>
</dbReference>
<feature type="domain" description="Vanadium-dependent haloperoxidase NapH1-like second helical-bundle" evidence="2">
    <location>
        <begin position="281"/>
        <end position="438"/>
    </location>
</feature>
<evidence type="ECO:0000313" key="4">
    <source>
        <dbReference type="Proteomes" id="UP000673447"/>
    </source>
</evidence>
<comment type="caution">
    <text evidence="3">The sequence shown here is derived from an EMBL/GenBank/DDBJ whole genome shotgun (WGS) entry which is preliminary data.</text>
</comment>
<evidence type="ECO:0000313" key="3">
    <source>
        <dbReference type="EMBL" id="MBP3983100.1"/>
    </source>
</evidence>
<evidence type="ECO:0000259" key="2">
    <source>
        <dbReference type="Pfam" id="PF22778"/>
    </source>
</evidence>
<dbReference type="RefSeq" id="WP_210534966.1">
    <property type="nucleotide sequence ID" value="NZ_JAGKTC010000001.1"/>
</dbReference>
<dbReference type="InterPro" id="IPR055161">
    <property type="entry name" value="NapH1-like_2nd"/>
</dbReference>
<proteinExistence type="predicted"/>
<keyword evidence="4" id="KW-1185">Reference proteome</keyword>
<organism evidence="3 4">
    <name type="scientific">Pseudoxanthomonas helianthi</name>
    <dbReference type="NCBI Taxonomy" id="1453541"/>
    <lineage>
        <taxon>Bacteria</taxon>
        <taxon>Pseudomonadati</taxon>
        <taxon>Pseudomonadota</taxon>
        <taxon>Gammaproteobacteria</taxon>
        <taxon>Lysobacterales</taxon>
        <taxon>Lysobacteraceae</taxon>
        <taxon>Pseudoxanthomonas</taxon>
    </lineage>
</organism>
<dbReference type="AlphaFoldDB" id="A0A941ART6"/>
<sequence>MNIASKPCLGLLGIAVGLAIAAPACADAVTDWNLVYDQASPAAGPPPHRAYLGALVHIAIHDALNNIDPRYQTYTVASPAPAYASPEAAVAAAARDVLVDRLGCIPGPAPTPAKQAACANVATAYTNALAAIPDGIAKNAGIAAGQQAAHAILALRQGDGSENPDPPYTLAPAAGVYQPTAPNFPVPAEASVGKWLPFAMRDSSQFRSDPGAIFDLTGAVYTRDYNEVKNVGALSVRAAAPNSAETDIARFWPAGGANWNLVARTIIADRGMHDLWDEARLFALTRMAETDGAIQVFDTKYAYTFWRPVTAIRWTGDYGNPATAPDPNWLPLFSFPGPWSTPPYPDYTCGLPTASGANTEVLRRYFGTDNVGYSLTITLPALASPSLPWSLPARTVTRSYASLSQAAAESASARVYAGIHFRSGCTLAVTKGEQVGRFVIQHYLKPLP</sequence>
<dbReference type="Pfam" id="PF22778">
    <property type="entry name" value="VCPO_2nd"/>
    <property type="match status" value="1"/>
</dbReference>
<gene>
    <name evidence="3" type="ORF">J5837_01580</name>
</gene>
<protein>
    <submittedName>
        <fullName evidence="3">Vanadium-dependent haloperoxidase</fullName>
    </submittedName>
</protein>
<keyword evidence="1" id="KW-0732">Signal</keyword>